<protein>
    <submittedName>
        <fullName evidence="4">CPBP family intramembrane metalloprotease</fullName>
    </submittedName>
</protein>
<dbReference type="PANTHER" id="PTHR35797:SF1">
    <property type="entry name" value="PROTEASE"/>
    <property type="match status" value="1"/>
</dbReference>
<feature type="transmembrane region" description="Helical" evidence="1">
    <location>
        <begin position="178"/>
        <end position="199"/>
    </location>
</feature>
<reference evidence="4 6" key="1">
    <citation type="submission" date="2018-08" db="EMBL/GenBank/DDBJ databases">
        <title>A genome reference for cultivated species of the human gut microbiota.</title>
        <authorList>
            <person name="Zou Y."/>
            <person name="Xue W."/>
            <person name="Luo G."/>
        </authorList>
    </citation>
    <scope>NUCLEOTIDE SEQUENCE [LARGE SCALE GENOMIC DNA]</scope>
    <source>
        <strain evidence="4 6">AF26-4BH</strain>
        <strain evidence="3">TF05-5AC</strain>
    </source>
</reference>
<name>A0A3E3IZ03_9FIRM</name>
<keyword evidence="1" id="KW-0812">Transmembrane</keyword>
<feature type="transmembrane region" description="Helical" evidence="1">
    <location>
        <begin position="220"/>
        <end position="240"/>
    </location>
</feature>
<evidence type="ECO:0000313" key="6">
    <source>
        <dbReference type="Proteomes" id="UP000261166"/>
    </source>
</evidence>
<sequence length="341" mass="39198">MQTKWTAVEKKQLWIFVAVAFGMPVLMGILMGISFYRGNDVSAFPNAQMYYPAAGVMIAVLLTRKKEEKVPIKFFTGFLVLTAVMAGCAVASLFKPEIQLALISQYIIILGSIVLWLLLWLDKKEVRRKYGLSLGDGQKRRPWLYVLIFLGLYFLRIFLSYLFEGEPGMFFEMFKSPYTWLNLLVLPLNFFLVYTAFFGEEYGWRGFFQPMLQKRFGKRAGILLLGIFWGFWHLPINLFFYSPQTWLQSIVCQLITCVGIAIFFGYAQMKTCNIWVAVIMHYLNNNLVAVIAGSADVISGQVIAWRDVLILLILNCILFVPFIFTKIYGKQEQSAGEEKLQ</sequence>
<evidence type="ECO:0000313" key="5">
    <source>
        <dbReference type="Proteomes" id="UP000260812"/>
    </source>
</evidence>
<evidence type="ECO:0000256" key="1">
    <source>
        <dbReference type="SAM" id="Phobius"/>
    </source>
</evidence>
<keyword evidence="4" id="KW-0482">Metalloprotease</keyword>
<feature type="transmembrane region" description="Helical" evidence="1">
    <location>
        <begin position="74"/>
        <end position="94"/>
    </location>
</feature>
<dbReference type="EMBL" id="QVLU01000006">
    <property type="protein sequence ID" value="RGE72336.1"/>
    <property type="molecule type" value="Genomic_DNA"/>
</dbReference>
<dbReference type="GeneID" id="97988131"/>
<feature type="transmembrane region" description="Helical" evidence="1">
    <location>
        <begin position="12"/>
        <end position="36"/>
    </location>
</feature>
<dbReference type="InterPro" id="IPR042150">
    <property type="entry name" value="MmRce1-like"/>
</dbReference>
<keyword evidence="1" id="KW-0472">Membrane</keyword>
<feature type="transmembrane region" description="Helical" evidence="1">
    <location>
        <begin position="274"/>
        <end position="292"/>
    </location>
</feature>
<feature type="domain" description="CAAX prenyl protease 2/Lysostaphin resistance protein A-like" evidence="2">
    <location>
        <begin position="186"/>
        <end position="285"/>
    </location>
</feature>
<feature type="transmembrane region" description="Helical" evidence="1">
    <location>
        <begin position="246"/>
        <end position="267"/>
    </location>
</feature>
<dbReference type="OrthoDB" id="9777755at2"/>
<dbReference type="EMBL" id="QVLV01000009">
    <property type="protein sequence ID" value="RGE59267.1"/>
    <property type="molecule type" value="Genomic_DNA"/>
</dbReference>
<proteinExistence type="predicted"/>
<accession>A0A3E3IZ03</accession>
<evidence type="ECO:0000313" key="4">
    <source>
        <dbReference type="EMBL" id="RGE72336.1"/>
    </source>
</evidence>
<dbReference type="Proteomes" id="UP000260812">
    <property type="component" value="Unassembled WGS sequence"/>
</dbReference>
<dbReference type="RefSeq" id="WP_025487480.1">
    <property type="nucleotide sequence ID" value="NZ_CALBAU010000161.1"/>
</dbReference>
<gene>
    <name evidence="4" type="ORF">DWY69_08215</name>
    <name evidence="3" type="ORF">DXC51_14980</name>
</gene>
<dbReference type="GO" id="GO:0004175">
    <property type="term" value="F:endopeptidase activity"/>
    <property type="evidence" value="ECO:0007669"/>
    <property type="project" value="UniProtKB-ARBA"/>
</dbReference>
<feature type="transmembrane region" description="Helical" evidence="1">
    <location>
        <begin position="42"/>
        <end position="62"/>
    </location>
</feature>
<keyword evidence="5" id="KW-1185">Reference proteome</keyword>
<feature type="transmembrane region" description="Helical" evidence="1">
    <location>
        <begin position="142"/>
        <end position="163"/>
    </location>
</feature>
<dbReference type="GO" id="GO:0006508">
    <property type="term" value="P:proteolysis"/>
    <property type="evidence" value="ECO:0007669"/>
    <property type="project" value="UniProtKB-KW"/>
</dbReference>
<dbReference type="Proteomes" id="UP000261166">
    <property type="component" value="Unassembled WGS sequence"/>
</dbReference>
<evidence type="ECO:0000313" key="3">
    <source>
        <dbReference type="EMBL" id="RGE59267.1"/>
    </source>
</evidence>
<dbReference type="GO" id="GO:0080120">
    <property type="term" value="P:CAAX-box protein maturation"/>
    <property type="evidence" value="ECO:0007669"/>
    <property type="project" value="UniProtKB-ARBA"/>
</dbReference>
<dbReference type="PANTHER" id="PTHR35797">
    <property type="entry name" value="PROTEASE-RELATED"/>
    <property type="match status" value="1"/>
</dbReference>
<keyword evidence="4" id="KW-0645">Protease</keyword>
<evidence type="ECO:0000259" key="2">
    <source>
        <dbReference type="Pfam" id="PF02517"/>
    </source>
</evidence>
<keyword evidence="4" id="KW-0378">Hydrolase</keyword>
<dbReference type="AlphaFoldDB" id="A0A3E3IZ03"/>
<dbReference type="InterPro" id="IPR003675">
    <property type="entry name" value="Rce1/LyrA-like_dom"/>
</dbReference>
<organism evidence="4 6">
    <name type="scientific">Eisenbergiella massiliensis</name>
    <dbReference type="NCBI Taxonomy" id="1720294"/>
    <lineage>
        <taxon>Bacteria</taxon>
        <taxon>Bacillati</taxon>
        <taxon>Bacillota</taxon>
        <taxon>Clostridia</taxon>
        <taxon>Lachnospirales</taxon>
        <taxon>Lachnospiraceae</taxon>
        <taxon>Eisenbergiella</taxon>
    </lineage>
</organism>
<feature type="transmembrane region" description="Helical" evidence="1">
    <location>
        <begin position="100"/>
        <end position="121"/>
    </location>
</feature>
<dbReference type="GO" id="GO:0008237">
    <property type="term" value="F:metallopeptidase activity"/>
    <property type="evidence" value="ECO:0007669"/>
    <property type="project" value="UniProtKB-KW"/>
</dbReference>
<comment type="caution">
    <text evidence="4">The sequence shown here is derived from an EMBL/GenBank/DDBJ whole genome shotgun (WGS) entry which is preliminary data.</text>
</comment>
<feature type="transmembrane region" description="Helical" evidence="1">
    <location>
        <begin position="304"/>
        <end position="324"/>
    </location>
</feature>
<dbReference type="Pfam" id="PF02517">
    <property type="entry name" value="Rce1-like"/>
    <property type="match status" value="1"/>
</dbReference>
<keyword evidence="1" id="KW-1133">Transmembrane helix</keyword>